<dbReference type="Proteomes" id="UP000198357">
    <property type="component" value="Plasmid plA"/>
</dbReference>
<proteinExistence type="predicted"/>
<sequence length="336" mass="37017">MMVRGRPYRGHVAMPVALLGKGNQIVHPERARYCDLWRADLVTEVDPSLPADRAAHYTVVLLSDSPDPVGDVDIDVLDAKSAELVGQLCDDLHRAEHSLMRAAAVGLSAEQRGSALQLIETSARRWHYCKRAIPMTFGSDSQAELAPLGLEGRMRATGQDESSSATAYWAAWEHCFGPDQGEGLLINLVDREDAKLFDFLREQMAAVREFGLALEPWVTAGASEEPPLGRGFYEPMNVDPQSWPVPAFDLTPEAWIGAFHERGLDFDPATPRLEKDLADARDEYGDALVGRRLAARIAWSIEHYCARQGLTREDLRSVAAELMPAAAEAASLRMTP</sequence>
<name>A0AB33CUU9_XANCI</name>
<geneLocation type="plasmid" evidence="2">
    <name>pla</name>
</geneLocation>
<dbReference type="EMBL" id="CP022264">
    <property type="protein sequence ID" value="ASK94717.1"/>
    <property type="molecule type" value="Genomic_DNA"/>
</dbReference>
<accession>A0AB33CUU9</accession>
<dbReference type="AlphaFoldDB" id="A0AB33CUU9"/>
<reference evidence="1 2" key="1">
    <citation type="submission" date="2017-06" db="EMBL/GenBank/DDBJ databases">
        <title>First complete genome sequences of Xanthomonas citri pv. vignicola strains CFBP 7111, CFBP 7112 and CFBP 7113 using long-read technology.</title>
        <authorList>
            <person name="Ruh M."/>
            <person name="Briand M."/>
            <person name="Bonneau S."/>
            <person name="Jacques M.A."/>
            <person name="Chen N.W.G."/>
        </authorList>
    </citation>
    <scope>NUCLEOTIDE SEQUENCE [LARGE SCALE GENOMIC DNA]</scope>
    <source>
        <strain evidence="1 2">CFBP7111</strain>
        <plasmid evidence="2">pla</plasmid>
    </source>
</reference>
<evidence type="ECO:0000313" key="2">
    <source>
        <dbReference type="Proteomes" id="UP000198357"/>
    </source>
</evidence>
<evidence type="ECO:0000313" key="1">
    <source>
        <dbReference type="EMBL" id="ASK94717.1"/>
    </source>
</evidence>
<protein>
    <submittedName>
        <fullName evidence="1">Uncharacterized protein</fullName>
    </submittedName>
</protein>
<keyword evidence="1" id="KW-0614">Plasmid</keyword>
<gene>
    <name evidence="1" type="ORF">XcvCFBP7111P_24955</name>
</gene>
<organism evidence="1 2">
    <name type="scientific">Xanthomonas citri pv. vignicola</name>
    <dbReference type="NCBI Taxonomy" id="473426"/>
    <lineage>
        <taxon>Bacteria</taxon>
        <taxon>Pseudomonadati</taxon>
        <taxon>Pseudomonadota</taxon>
        <taxon>Gammaproteobacteria</taxon>
        <taxon>Lysobacterales</taxon>
        <taxon>Lysobacteraceae</taxon>
        <taxon>Xanthomonas</taxon>
    </lineage>
</organism>